<name>A0A8H4U405_9HYPO</name>
<proteinExistence type="predicted"/>
<reference evidence="1" key="2">
    <citation type="submission" date="2020-05" db="EMBL/GenBank/DDBJ databases">
        <authorList>
            <person name="Kim H.-S."/>
            <person name="Proctor R.H."/>
            <person name="Brown D.W."/>
        </authorList>
    </citation>
    <scope>NUCLEOTIDE SEQUENCE</scope>
    <source>
        <strain evidence="1">NRRL 20472</strain>
    </source>
</reference>
<evidence type="ECO:0000313" key="1">
    <source>
        <dbReference type="EMBL" id="KAF4969282.1"/>
    </source>
</evidence>
<dbReference type="Proteomes" id="UP000622797">
    <property type="component" value="Unassembled WGS sequence"/>
</dbReference>
<protein>
    <submittedName>
        <fullName evidence="1">Uncharacterized protein</fullName>
    </submittedName>
</protein>
<accession>A0A8H4U405</accession>
<sequence>MSDYSSESSVDAADNFDRLDAIVEEFSKKPTTSTDRVKFGHLTIPVCLSVGHNMIQELTNSIRLTYDSIPIIFVLSPIEHRLAEVADVQGLSVISRDETKTLTYEIFLRILEFNNQPLEGDGPEAWLDDSDPGDWVDRSVLPEKAFVVFSLDPNLSAGCSLALIGLTEWACDVSQRTGSHIRVLTTSGYFGNSLLSDLVGDRASFPVAHYYLTIPTQIDAVLEESIDRGNAIARINHHLENSSADSRHAIILVPPIEQDDILPDSVQTRSLRARQTYDSAFRLIDTLIWTVQDPHINGVAIQISPDHPMPTVIQGFTHLHVVLGDACVRTIFDPTSRQIVQTNVALTQEERNMVQWWCYQPTVDLENTHVYTGVAGIDQPGTISRRHVHVEHVQAGGFITSLYTKGWCKDTDRVLRCFIRSPEILLETQNRLRLQGIIQPGPWRLDLWGPKVVLFKGVLPHLGYDHSLSFFVAIESSSTEVRVFKALLAAFLFVGREWNLECKQELLDVECQGWGKSLVPTGDLWLAFGIWKTHNMASVESFDCNKYAESVCLDKKQILESLSHRCAQDDQALKRPPHYISDETEDLPEPQLREIQQHLLHAYIHQLVCSRLVPHGVDMVQLEHTVLSTSTKLNAIT</sequence>
<gene>
    <name evidence="1" type="ORF">FSARC_3437</name>
</gene>
<evidence type="ECO:0000313" key="2">
    <source>
        <dbReference type="Proteomes" id="UP000622797"/>
    </source>
</evidence>
<dbReference type="OrthoDB" id="5035669at2759"/>
<dbReference type="EMBL" id="JABEXW010000166">
    <property type="protein sequence ID" value="KAF4969282.1"/>
    <property type="molecule type" value="Genomic_DNA"/>
</dbReference>
<reference evidence="1" key="1">
    <citation type="journal article" date="2020" name="BMC Genomics">
        <title>Correction to: Identification and distribution of gene clusters required for synthesis of sphingolipid metabolism inhibitors in diverse species of the filamentous fungus Fusarium.</title>
        <authorList>
            <person name="Kim H.S."/>
            <person name="Lohmar J.M."/>
            <person name="Busman M."/>
            <person name="Brown D.W."/>
            <person name="Naumann T.A."/>
            <person name="Divon H.H."/>
            <person name="Lysoe E."/>
            <person name="Uhlig S."/>
            <person name="Proctor R.H."/>
        </authorList>
    </citation>
    <scope>NUCLEOTIDE SEQUENCE</scope>
    <source>
        <strain evidence="1">NRRL 20472</strain>
    </source>
</reference>
<keyword evidence="2" id="KW-1185">Reference proteome</keyword>
<comment type="caution">
    <text evidence="1">The sequence shown here is derived from an EMBL/GenBank/DDBJ whole genome shotgun (WGS) entry which is preliminary data.</text>
</comment>
<dbReference type="AlphaFoldDB" id="A0A8H4U405"/>
<organism evidence="1 2">
    <name type="scientific">Fusarium sarcochroum</name>
    <dbReference type="NCBI Taxonomy" id="1208366"/>
    <lineage>
        <taxon>Eukaryota</taxon>
        <taxon>Fungi</taxon>
        <taxon>Dikarya</taxon>
        <taxon>Ascomycota</taxon>
        <taxon>Pezizomycotina</taxon>
        <taxon>Sordariomycetes</taxon>
        <taxon>Hypocreomycetidae</taxon>
        <taxon>Hypocreales</taxon>
        <taxon>Nectriaceae</taxon>
        <taxon>Fusarium</taxon>
        <taxon>Fusarium lateritium species complex</taxon>
    </lineage>
</organism>